<protein>
    <recommendedName>
        <fullName evidence="5">Cytochrome c-552/4 domain-containing protein</fullName>
    </recommendedName>
</protein>
<keyword evidence="1 2" id="KW-0732">Signal</keyword>
<dbReference type="Gene3D" id="3.50.70.20">
    <property type="entry name" value="Cytochrome P460"/>
    <property type="match status" value="1"/>
</dbReference>
<dbReference type="InterPro" id="IPR036280">
    <property type="entry name" value="Multihaem_cyt_sf"/>
</dbReference>
<dbReference type="InterPro" id="IPR038142">
    <property type="entry name" value="Cytochrome_P460_sp"/>
</dbReference>
<dbReference type="SUPFAM" id="SSF48695">
    <property type="entry name" value="Multiheme cytochromes"/>
    <property type="match status" value="1"/>
</dbReference>
<dbReference type="InterPro" id="IPR051829">
    <property type="entry name" value="Multiheme_Cytochr_ET"/>
</dbReference>
<dbReference type="EMBL" id="JBHRTL010000004">
    <property type="protein sequence ID" value="MFC3154532.1"/>
    <property type="molecule type" value="Genomic_DNA"/>
</dbReference>
<sequence length="1064" mass="118591">MVARIVVPKLAVLVLLALVVAPMVTAKGADGDAIHVDLQSLDCAIAPQSASASLPLPGSLPLVDYEQALYPWVVNREYAALGWCHDKEVRDTGPFVDGQYHGTHPAVLIYYSPNMMAWLLNREKGIESEIPDGAMIIKEMYGAPAQIYRDIRRLKSADEYESLRLQQLSDWTVMVKDAKASGDGWFWGSVSAPTLVDGKRQSTTEAVKAQLDTRENNNKAKSYVATNGVRLSGFGMPCLRCHASADNELTFASLRNIKGFEAKGDPLRFLDDNSWRTASHFANYPLSLLLDDPELKTIFDIPLSQLPWSTQQRVRRAAADASFNEHDRDSQMDEATYAKLFSDENTGDEHYINQAFLNTFPQIPALKAADVKKFPQQWLDHVVQKSGEPQEYVTSDNCLGCHGGLSADTFGTTMFVATGPEYGDGFDISEYGEWRWSPMGLAGRDPIFHAQLESEMAILNKDAKNPEESGLKGPLKETQQAVTNTCLSCHGAMGQRQLTLDAHQNESLDKNFKTDFFYYTEQLSSGETQSLEEKQYHQYGALGRDGISCMVCHRIDGPDEQAVASWNPPKGWVSTGIEDKALAYLLFHNSTGRFDTSDAGTLNGPFDVAQKPMEHALNITPSKSDFIQKSELCGTCHTINLPNIGSSDTRLPVLQAAEVDPAFAEYPHSIEQATFLEWQNSAFAQGDTAQSCQDCHMPSSFASEKDDVSIDELISKIATIEDSNYPDADHGLAADELEVPFRKEYKRHTHVGLNAFLLSMFKQFEPILGVAPKSYMTGASEAGVDLALESMKQQARHSTVDMSIDKLHFADNTLVVDVTAKNKTGHRFPSGVAFRRGFIELLVKDGDEIVWSSGRTNDAGVIVDHSGQPLATEFLPKGDCGHPNNQPAGCYQAHHQVITSDKQVQIYEELNRNKAQEFTTSFVHRVYIVKDNRLLPDGWRDSSFFKPQGEVMTQYMEATDPHFVGTDPDYQDQGTGFIGRDSLQYRIDLPAHYRGEPLTVEATMYYQAIPPYWLKQRFDQAPNGEATRRLHYVASRLNLEREGDVFKQWKFRINSARAVVERGR</sequence>
<dbReference type="Proteomes" id="UP001595548">
    <property type="component" value="Unassembled WGS sequence"/>
</dbReference>
<evidence type="ECO:0000313" key="4">
    <source>
        <dbReference type="Proteomes" id="UP001595548"/>
    </source>
</evidence>
<dbReference type="RefSeq" id="WP_382414828.1">
    <property type="nucleotide sequence ID" value="NZ_AP031500.1"/>
</dbReference>
<dbReference type="Gene3D" id="1.10.1130.10">
    <property type="entry name" value="Flavocytochrome C3, Chain A"/>
    <property type="match status" value="1"/>
</dbReference>
<evidence type="ECO:0000256" key="2">
    <source>
        <dbReference type="SAM" id="SignalP"/>
    </source>
</evidence>
<feature type="signal peptide" evidence="2">
    <location>
        <begin position="1"/>
        <end position="26"/>
    </location>
</feature>
<feature type="chain" id="PRO_5045691233" description="Cytochrome c-552/4 domain-containing protein" evidence="2">
    <location>
        <begin position="27"/>
        <end position="1064"/>
    </location>
</feature>
<name>A0ABV7HLF1_9GAMM</name>
<evidence type="ECO:0008006" key="5">
    <source>
        <dbReference type="Google" id="ProtNLM"/>
    </source>
</evidence>
<evidence type="ECO:0000256" key="1">
    <source>
        <dbReference type="ARBA" id="ARBA00022729"/>
    </source>
</evidence>
<gene>
    <name evidence="3" type="ORF">ACFOEB_04890</name>
</gene>
<proteinExistence type="predicted"/>
<comment type="caution">
    <text evidence="3">The sequence shown here is derived from an EMBL/GenBank/DDBJ whole genome shotgun (WGS) entry which is preliminary data.</text>
</comment>
<accession>A0ABV7HLF1</accession>
<reference evidence="4" key="1">
    <citation type="journal article" date="2019" name="Int. J. Syst. Evol. Microbiol.">
        <title>The Global Catalogue of Microorganisms (GCM) 10K type strain sequencing project: providing services to taxonomists for standard genome sequencing and annotation.</title>
        <authorList>
            <consortium name="The Broad Institute Genomics Platform"/>
            <consortium name="The Broad Institute Genome Sequencing Center for Infectious Disease"/>
            <person name="Wu L."/>
            <person name="Ma J."/>
        </authorList>
    </citation>
    <scope>NUCLEOTIDE SEQUENCE [LARGE SCALE GENOMIC DNA]</scope>
    <source>
        <strain evidence="4">KCTC 52141</strain>
    </source>
</reference>
<evidence type="ECO:0000313" key="3">
    <source>
        <dbReference type="EMBL" id="MFC3154532.1"/>
    </source>
</evidence>
<keyword evidence="4" id="KW-1185">Reference proteome</keyword>
<organism evidence="3 4">
    <name type="scientific">Gilvimarinus japonicus</name>
    <dbReference type="NCBI Taxonomy" id="1796469"/>
    <lineage>
        <taxon>Bacteria</taxon>
        <taxon>Pseudomonadati</taxon>
        <taxon>Pseudomonadota</taxon>
        <taxon>Gammaproteobacteria</taxon>
        <taxon>Cellvibrionales</taxon>
        <taxon>Cellvibrionaceae</taxon>
        <taxon>Gilvimarinus</taxon>
    </lineage>
</organism>
<dbReference type="PANTHER" id="PTHR35038">
    <property type="entry name" value="DISSIMILATORY SULFITE REDUCTASE SIRA"/>
    <property type="match status" value="1"/>
</dbReference>